<dbReference type="Gene3D" id="3.40.50.880">
    <property type="match status" value="1"/>
</dbReference>
<dbReference type="Pfam" id="PF13519">
    <property type="entry name" value="VWA_2"/>
    <property type="match status" value="1"/>
</dbReference>
<accession>A0A6M4IUW0</accession>
<dbReference type="AlphaFoldDB" id="A0A6M4IUW0"/>
<dbReference type="PANTHER" id="PTHR37464">
    <property type="entry name" value="BLL2463 PROTEIN"/>
    <property type="match status" value="1"/>
</dbReference>
<dbReference type="InterPro" id="IPR036465">
    <property type="entry name" value="vWFA_dom_sf"/>
</dbReference>
<keyword evidence="1" id="KW-0812">Transmembrane</keyword>
<reference evidence="3 4" key="1">
    <citation type="submission" date="2020-05" db="EMBL/GenBank/DDBJ databases">
        <title>Complete genome sequence of Gemmatimonas greenlandica TET16.</title>
        <authorList>
            <person name="Zeng Y."/>
        </authorList>
    </citation>
    <scope>NUCLEOTIDE SEQUENCE [LARGE SCALE GENOMIC DNA]</scope>
    <source>
        <strain evidence="3 4">TET16</strain>
    </source>
</reference>
<dbReference type="InterPro" id="IPR011933">
    <property type="entry name" value="Double_TM_dom"/>
</dbReference>
<dbReference type="PANTHER" id="PTHR37464:SF1">
    <property type="entry name" value="BLL2463 PROTEIN"/>
    <property type="match status" value="1"/>
</dbReference>
<feature type="transmembrane region" description="Helical" evidence="1">
    <location>
        <begin position="6"/>
        <end position="25"/>
    </location>
</feature>
<protein>
    <submittedName>
        <fullName evidence="3">VWA domain-containing protein</fullName>
    </submittedName>
</protein>
<dbReference type="NCBIfam" id="TIGR02226">
    <property type="entry name" value="two_anch"/>
    <property type="match status" value="1"/>
</dbReference>
<dbReference type="InterPro" id="IPR024163">
    <property type="entry name" value="Aerotolerance_reg_N"/>
</dbReference>
<feature type="domain" description="VWFA" evidence="2">
    <location>
        <begin position="94"/>
        <end position="193"/>
    </location>
</feature>
<evidence type="ECO:0000256" key="1">
    <source>
        <dbReference type="SAM" id="Phobius"/>
    </source>
</evidence>
<dbReference type="KEGG" id="ggr:HKW67_19525"/>
<dbReference type="EMBL" id="CP053085">
    <property type="protein sequence ID" value="QJR37549.1"/>
    <property type="molecule type" value="Genomic_DNA"/>
</dbReference>
<evidence type="ECO:0000313" key="3">
    <source>
        <dbReference type="EMBL" id="QJR37549.1"/>
    </source>
</evidence>
<evidence type="ECO:0000313" key="4">
    <source>
        <dbReference type="Proteomes" id="UP000500938"/>
    </source>
</evidence>
<keyword evidence="1" id="KW-1133">Transmembrane helix</keyword>
<dbReference type="SMART" id="SM00327">
    <property type="entry name" value="VWA"/>
    <property type="match status" value="1"/>
</dbReference>
<dbReference type="InterPro" id="IPR029062">
    <property type="entry name" value="Class_I_gatase-like"/>
</dbReference>
<feature type="transmembrane region" description="Helical" evidence="1">
    <location>
        <begin position="58"/>
        <end position="76"/>
    </location>
</feature>
<dbReference type="InterPro" id="IPR002035">
    <property type="entry name" value="VWF_A"/>
</dbReference>
<gene>
    <name evidence="3" type="ORF">HKW67_19525</name>
</gene>
<keyword evidence="4" id="KW-1185">Reference proteome</keyword>
<organism evidence="3 4">
    <name type="scientific">Gemmatimonas groenlandica</name>
    <dbReference type="NCBI Taxonomy" id="2732249"/>
    <lineage>
        <taxon>Bacteria</taxon>
        <taxon>Pseudomonadati</taxon>
        <taxon>Gemmatimonadota</taxon>
        <taxon>Gemmatimonadia</taxon>
        <taxon>Gemmatimonadales</taxon>
        <taxon>Gemmatimonadaceae</taxon>
        <taxon>Gemmatimonas</taxon>
    </lineage>
</organism>
<dbReference type="PROSITE" id="PS50234">
    <property type="entry name" value="VWFA"/>
    <property type="match status" value="1"/>
</dbReference>
<evidence type="ECO:0000259" key="2">
    <source>
        <dbReference type="PROSITE" id="PS50234"/>
    </source>
</evidence>
<dbReference type="SUPFAM" id="SSF52317">
    <property type="entry name" value="Class I glutamine amidotransferase-like"/>
    <property type="match status" value="1"/>
</dbReference>
<name>A0A6M4IUW0_9BACT</name>
<proteinExistence type="predicted"/>
<feature type="transmembrane region" description="Helical" evidence="1">
    <location>
        <begin position="650"/>
        <end position="668"/>
    </location>
</feature>
<dbReference type="Proteomes" id="UP000500938">
    <property type="component" value="Chromosome"/>
</dbReference>
<dbReference type="Pfam" id="PF07584">
    <property type="entry name" value="BatA"/>
    <property type="match status" value="1"/>
</dbReference>
<dbReference type="SUPFAM" id="SSF53300">
    <property type="entry name" value="vWA-like"/>
    <property type="match status" value="1"/>
</dbReference>
<dbReference type="Gene3D" id="3.40.50.410">
    <property type="entry name" value="von Willebrand factor, type A domain"/>
    <property type="match status" value="1"/>
</dbReference>
<sequence>MGIGFLVPAFLAGLAALAIPLLMHLRHRDKDRPYRFPSLMFLEQLPIRTSQRQRITDWPLLLLRALAVAALVFAFARPVLTDRTATGGDTRRKAVVVVIDRSLSMGYQGVWPRALDSARAVVNALGAGDRVGVVAYDDASEVLQRLSDDKTQAIAAISTLKPMSRGTRLAPALRTARQMLLDAPFAAAEIIVISDLQRAGAAGIAGIDLPAGVKLRSIPVGAAVRANSAVRVVEARRVLDGTRSLLAVKARVQSHELPAARMVKARLTVNGRDAASSDVSLQPDGETVVTFAPVPAPDDAVALLVSLEADALVADDTLHAVVPRDDAVRVALVSPSEGAAGEALFMERALAIGAAPAIQIDRLASAPVSREALARTSLIVFWDMLPSASSVAALQEYITKGGGVVIAAGSRLATQRGDNLPLLPVRMSGLSDRLADRGGTLRDVRIEHPLFTPFREVPDALSSVRFLRYPRVDLVGQVDVLARFDDGLPAVLEQRLGEGRLVVLAVPLDAQRSDFPLQPAFLPFVRQLVLHTSGRDAVPLWRATSESWSLAPSVNDPVVRAPDGTLLRPRADSLGTAVPLADAGLYEAFAVSATGAAVGRVAANAPASESELTPMDTTELLLGVRDAEPGTMASNAPPTTAELERRQNPWRVLLIIVALVLVVETIMATRGWRAVARRVRPVPPVSASDRSPT</sequence>
<dbReference type="CDD" id="cd00198">
    <property type="entry name" value="vWFA"/>
    <property type="match status" value="1"/>
</dbReference>
<keyword evidence="1" id="KW-0472">Membrane</keyword>
<dbReference type="RefSeq" id="WP_171226984.1">
    <property type="nucleotide sequence ID" value="NZ_CP053085.1"/>
</dbReference>